<dbReference type="Pfam" id="PF17932">
    <property type="entry name" value="TetR_C_24"/>
    <property type="match status" value="1"/>
</dbReference>
<dbReference type="PANTHER" id="PTHR43479">
    <property type="entry name" value="ACREF/ENVCD OPERON REPRESSOR-RELATED"/>
    <property type="match status" value="1"/>
</dbReference>
<reference evidence="4 5" key="1">
    <citation type="journal article" date="2016" name="Sci. Rep.">
        <title>Metabolic traits of an uncultured archaeal lineage -MSBL1- from brine pools of the Red Sea.</title>
        <authorList>
            <person name="Mwirichia R."/>
            <person name="Alam I."/>
            <person name="Rashid M."/>
            <person name="Vinu M."/>
            <person name="Ba-Alawi W."/>
            <person name="Anthony Kamau A."/>
            <person name="Kamanda Ngugi D."/>
            <person name="Goker M."/>
            <person name="Klenk H.P."/>
            <person name="Bajic V."/>
            <person name="Stingl U."/>
        </authorList>
    </citation>
    <scope>NUCLEOTIDE SEQUENCE [LARGE SCALE GENOMIC DNA]</scope>
    <source>
        <strain evidence="4">SCGC-AAA382A20</strain>
    </source>
</reference>
<name>A0A133VLV0_9EURY</name>
<sequence length="193" mass="23445">MRTENRQKEILKTALRIIHERGYKDLTVRNIADRIEISEPAIYRHFDNKEEIIRNLAKMVFEENYLVLDREEYENSYELLREILHRQFERLEENPYITAVLFQSEIFREYPEVERLFIEHRREKKDYLEKIVKKGQEKGHFSNDVDAETFALLFMGGVRMSALEWRNEEFSYSLTEEAGRIADELFKILKWTD</sequence>
<protein>
    <recommendedName>
        <fullName evidence="3">HTH tetR-type domain-containing protein</fullName>
    </recommendedName>
</protein>
<keyword evidence="5" id="KW-1185">Reference proteome</keyword>
<gene>
    <name evidence="4" type="ORF">AKJ51_01235</name>
</gene>
<organism evidence="4 5">
    <name type="scientific">candidate division MSBL1 archaeon SCGC-AAA382A20</name>
    <dbReference type="NCBI Taxonomy" id="1698280"/>
    <lineage>
        <taxon>Archaea</taxon>
        <taxon>Methanobacteriati</taxon>
        <taxon>Methanobacteriota</taxon>
        <taxon>candidate division MSBL1</taxon>
    </lineage>
</organism>
<dbReference type="SUPFAM" id="SSF48498">
    <property type="entry name" value="Tetracyclin repressor-like, C-terminal domain"/>
    <property type="match status" value="1"/>
</dbReference>
<dbReference type="GO" id="GO:0003677">
    <property type="term" value="F:DNA binding"/>
    <property type="evidence" value="ECO:0007669"/>
    <property type="project" value="UniProtKB-UniRule"/>
</dbReference>
<dbReference type="EMBL" id="LHYE01000008">
    <property type="protein sequence ID" value="KXB07436.1"/>
    <property type="molecule type" value="Genomic_DNA"/>
</dbReference>
<dbReference type="PANTHER" id="PTHR43479:SF11">
    <property type="entry name" value="ACREF_ENVCD OPERON REPRESSOR-RELATED"/>
    <property type="match status" value="1"/>
</dbReference>
<dbReference type="Gene3D" id="1.10.10.60">
    <property type="entry name" value="Homeodomain-like"/>
    <property type="match status" value="1"/>
</dbReference>
<dbReference type="PROSITE" id="PS01081">
    <property type="entry name" value="HTH_TETR_1"/>
    <property type="match status" value="1"/>
</dbReference>
<proteinExistence type="predicted"/>
<evidence type="ECO:0000256" key="2">
    <source>
        <dbReference type="PROSITE-ProRule" id="PRU00335"/>
    </source>
</evidence>
<dbReference type="SUPFAM" id="SSF46689">
    <property type="entry name" value="Homeodomain-like"/>
    <property type="match status" value="1"/>
</dbReference>
<dbReference type="InterPro" id="IPR001647">
    <property type="entry name" value="HTH_TetR"/>
</dbReference>
<evidence type="ECO:0000256" key="1">
    <source>
        <dbReference type="ARBA" id="ARBA00023125"/>
    </source>
</evidence>
<evidence type="ECO:0000259" key="3">
    <source>
        <dbReference type="PROSITE" id="PS50977"/>
    </source>
</evidence>
<dbReference type="InterPro" id="IPR036271">
    <property type="entry name" value="Tet_transcr_reg_TetR-rel_C_sf"/>
</dbReference>
<evidence type="ECO:0000313" key="4">
    <source>
        <dbReference type="EMBL" id="KXB07436.1"/>
    </source>
</evidence>
<dbReference type="Pfam" id="PF00440">
    <property type="entry name" value="TetR_N"/>
    <property type="match status" value="1"/>
</dbReference>
<comment type="caution">
    <text evidence="4">The sequence shown here is derived from an EMBL/GenBank/DDBJ whole genome shotgun (WGS) entry which is preliminary data.</text>
</comment>
<keyword evidence="1 2" id="KW-0238">DNA-binding</keyword>
<dbReference type="InterPro" id="IPR023772">
    <property type="entry name" value="DNA-bd_HTH_TetR-type_CS"/>
</dbReference>
<dbReference type="Gene3D" id="1.10.357.10">
    <property type="entry name" value="Tetracycline Repressor, domain 2"/>
    <property type="match status" value="1"/>
</dbReference>
<dbReference type="Proteomes" id="UP000070263">
    <property type="component" value="Unassembled WGS sequence"/>
</dbReference>
<feature type="domain" description="HTH tetR-type" evidence="3">
    <location>
        <begin position="4"/>
        <end position="64"/>
    </location>
</feature>
<dbReference type="PROSITE" id="PS50977">
    <property type="entry name" value="HTH_TETR_2"/>
    <property type="match status" value="1"/>
</dbReference>
<dbReference type="InterPro" id="IPR050624">
    <property type="entry name" value="HTH-type_Tx_Regulator"/>
</dbReference>
<evidence type="ECO:0000313" key="5">
    <source>
        <dbReference type="Proteomes" id="UP000070263"/>
    </source>
</evidence>
<dbReference type="InterPro" id="IPR041490">
    <property type="entry name" value="KstR2_TetR_C"/>
</dbReference>
<feature type="DNA-binding region" description="H-T-H motif" evidence="2">
    <location>
        <begin position="27"/>
        <end position="46"/>
    </location>
</feature>
<dbReference type="InterPro" id="IPR009057">
    <property type="entry name" value="Homeodomain-like_sf"/>
</dbReference>
<accession>A0A133VLV0</accession>
<dbReference type="PRINTS" id="PR00455">
    <property type="entry name" value="HTHTETR"/>
</dbReference>
<dbReference type="AlphaFoldDB" id="A0A133VLV0"/>